<feature type="region of interest" description="Disordered" evidence="1">
    <location>
        <begin position="182"/>
        <end position="253"/>
    </location>
</feature>
<evidence type="ECO:0000313" key="3">
    <source>
        <dbReference type="Proteomes" id="UP000006671"/>
    </source>
</evidence>
<dbReference type="OMA" id="CHNTQIT"/>
<reference evidence="2 3" key="1">
    <citation type="journal article" date="2010" name="Cell">
        <title>The genome of Naegleria gruberi illuminates early eukaryotic versatility.</title>
        <authorList>
            <person name="Fritz-Laylin L.K."/>
            <person name="Prochnik S.E."/>
            <person name="Ginger M.L."/>
            <person name="Dacks J.B."/>
            <person name="Carpenter M.L."/>
            <person name="Field M.C."/>
            <person name="Kuo A."/>
            <person name="Paredez A."/>
            <person name="Chapman J."/>
            <person name="Pham J."/>
            <person name="Shu S."/>
            <person name="Neupane R."/>
            <person name="Cipriano M."/>
            <person name="Mancuso J."/>
            <person name="Tu H."/>
            <person name="Salamov A."/>
            <person name="Lindquist E."/>
            <person name="Shapiro H."/>
            <person name="Lucas S."/>
            <person name="Grigoriev I.V."/>
            <person name="Cande W.Z."/>
            <person name="Fulton C."/>
            <person name="Rokhsar D.S."/>
            <person name="Dawson S.C."/>
        </authorList>
    </citation>
    <scope>NUCLEOTIDE SEQUENCE [LARGE SCALE GENOMIC DNA]</scope>
    <source>
        <strain evidence="2 3">NEG-M</strain>
    </source>
</reference>
<accession>D2VQ63</accession>
<feature type="compositionally biased region" description="Basic and acidic residues" evidence="1">
    <location>
        <begin position="1"/>
        <end position="10"/>
    </location>
</feature>
<dbReference type="EMBL" id="GG738888">
    <property type="protein sequence ID" value="EFC40991.1"/>
    <property type="molecule type" value="Genomic_DNA"/>
</dbReference>
<dbReference type="KEGG" id="ngr:NAEGRDRAFT_51343"/>
<dbReference type="VEuPathDB" id="AmoebaDB:NAEGRDRAFT_51343"/>
<dbReference type="GeneID" id="8855697"/>
<dbReference type="SUPFAM" id="SSF52047">
    <property type="entry name" value="RNI-like"/>
    <property type="match status" value="1"/>
</dbReference>
<feature type="compositionally biased region" description="Polar residues" evidence="1">
    <location>
        <begin position="11"/>
        <end position="29"/>
    </location>
</feature>
<feature type="compositionally biased region" description="Polar residues" evidence="1">
    <location>
        <begin position="215"/>
        <end position="228"/>
    </location>
</feature>
<sequence>MKQSPIHDEAFTTTNPCIESTNPTEASSTHMEDEDSLSSHSSYTIMEQESGIIDPTSNQSSIIIGGQPNSGASEEELLAMISDDTISSSSVASSGGGTIFIPADIYDDDSDGEIIVASEATFIPVVNPSTGHLNNSLLSGVHFPNQNLYFTSKNGTTFRFIPFLELVQELNNDNTWSNVQFTTENPQNNFEKNNSSSSTTTTNTSTSNSDIATRCASSSSTNQDNIVVSDQTTAITTTQTGSNSTSNKRKRDEEVECEKKVKMSSLELVDLPVHIKLKILGYLHVPFMECYSNYQTYELNISRIFGKFKNDPFSTIYLMYTSLGMKLKQQHGGVLPIAKRTKDLRILVDPKIANLDFISGFTYLQKLSIWLTDSNLMNLFQKQAVLFPKIVYLSLVLFNDLSDTHYSETFLKMPNLRTLQIFSDLERCSIKAKVNLPPRLTTLRLLNYEFIDFSFLCHNTQITSLTVVDSCNLSNIDKISSLTQLKRLKINEEETMDGRNLDLNAIFQLETLERLSIPLVSFKYRLNGLTKLHSLRIHIGDDLNLTQIEKYANYILECKSLKIFKFEMSEDCPAQIQNKFLDVLSKHSSIEYLKTSSLITSSQVIKYIFQNNRFPALKEIDFSNAEDLTIEPFKLLIDTQLFKKQFNRVILPMNFNSSIEECFGALLPNTKFSEDFKDSYEYFDVCDFDDDDSDDEDTRSIISELMSNADGASYYDDDSDSEDDQLLEHLIGH</sequence>
<dbReference type="Gene3D" id="3.80.10.10">
    <property type="entry name" value="Ribonuclease Inhibitor"/>
    <property type="match status" value="1"/>
</dbReference>
<dbReference type="InterPro" id="IPR032675">
    <property type="entry name" value="LRR_dom_sf"/>
</dbReference>
<keyword evidence="3" id="KW-1185">Reference proteome</keyword>
<name>D2VQ63_NAEGR</name>
<dbReference type="OrthoDB" id="10398236at2759"/>
<feature type="compositionally biased region" description="Low complexity" evidence="1">
    <location>
        <begin position="229"/>
        <end position="246"/>
    </location>
</feature>
<evidence type="ECO:0000313" key="2">
    <source>
        <dbReference type="EMBL" id="EFC40991.1"/>
    </source>
</evidence>
<evidence type="ECO:0000256" key="1">
    <source>
        <dbReference type="SAM" id="MobiDB-lite"/>
    </source>
</evidence>
<dbReference type="Proteomes" id="UP000006671">
    <property type="component" value="Unassembled WGS sequence"/>
</dbReference>
<dbReference type="AlphaFoldDB" id="D2VQ63"/>
<proteinExistence type="predicted"/>
<organism evidence="3">
    <name type="scientific">Naegleria gruberi</name>
    <name type="common">Amoeba</name>
    <dbReference type="NCBI Taxonomy" id="5762"/>
    <lineage>
        <taxon>Eukaryota</taxon>
        <taxon>Discoba</taxon>
        <taxon>Heterolobosea</taxon>
        <taxon>Tetramitia</taxon>
        <taxon>Eutetramitia</taxon>
        <taxon>Vahlkampfiidae</taxon>
        <taxon>Naegleria</taxon>
    </lineage>
</organism>
<feature type="region of interest" description="Disordered" evidence="1">
    <location>
        <begin position="1"/>
        <end position="41"/>
    </location>
</feature>
<dbReference type="InParanoid" id="D2VQ63"/>
<protein>
    <submittedName>
        <fullName evidence="2">Predicted protein</fullName>
    </submittedName>
</protein>
<feature type="compositionally biased region" description="Low complexity" evidence="1">
    <location>
        <begin position="193"/>
        <end position="209"/>
    </location>
</feature>
<gene>
    <name evidence="2" type="ORF">NAEGRDRAFT_51343</name>
</gene>
<feature type="compositionally biased region" description="Polar residues" evidence="1">
    <location>
        <begin position="182"/>
        <end position="192"/>
    </location>
</feature>
<dbReference type="RefSeq" id="XP_002673735.1">
    <property type="nucleotide sequence ID" value="XM_002673689.1"/>
</dbReference>